<dbReference type="InterPro" id="IPR037294">
    <property type="entry name" value="ABC_BtuC-like"/>
</dbReference>
<protein>
    <submittedName>
        <fullName evidence="9">FecCD family ABC transporter permease</fullName>
    </submittedName>
</protein>
<feature type="transmembrane region" description="Helical" evidence="8">
    <location>
        <begin position="282"/>
        <end position="303"/>
    </location>
</feature>
<feature type="transmembrane region" description="Helical" evidence="8">
    <location>
        <begin position="315"/>
        <end position="332"/>
    </location>
</feature>
<dbReference type="RefSeq" id="WP_261809167.1">
    <property type="nucleotide sequence ID" value="NZ_AP024912.1"/>
</dbReference>
<dbReference type="Gene3D" id="1.10.3470.10">
    <property type="entry name" value="ABC transporter involved in vitamin B12 uptake, BtuC"/>
    <property type="match status" value="1"/>
</dbReference>
<dbReference type="PANTHER" id="PTHR30472">
    <property type="entry name" value="FERRIC ENTEROBACTIN TRANSPORT SYSTEM PERMEASE PROTEIN"/>
    <property type="match status" value="1"/>
</dbReference>
<feature type="transmembrane region" description="Helical" evidence="8">
    <location>
        <begin position="197"/>
        <end position="218"/>
    </location>
</feature>
<name>A0ABV7CDL5_9VIBR</name>
<feature type="transmembrane region" description="Helical" evidence="8">
    <location>
        <begin position="124"/>
        <end position="143"/>
    </location>
</feature>
<evidence type="ECO:0000256" key="1">
    <source>
        <dbReference type="ARBA" id="ARBA00004651"/>
    </source>
</evidence>
<comment type="caution">
    <text evidence="9">The sequence shown here is derived from an EMBL/GenBank/DDBJ whole genome shotgun (WGS) entry which is preliminary data.</text>
</comment>
<sequence>MMQALNSRRSRLLLLGVISCVFLSITCFASLAAGQYSIPISHVWGALWSNDSHSIEHVIVTTTRLSRTVVACAVGAGLAVAGVLMQSLTRNPLASPAIFGVNGGAVFFIVLVTQFFGLGNLNDAIWIAFAGAAFAGALVYGIGMLGQDGLSPVRVVLAGAAISALFMSFTQGMLVLGQEGIDSVLFWVAGSVSGRELSVVLPVLPYIGVSIGVALLLSPHLNILLSGDAIATGLGQNTALLKVAVSLLVILLAGASVAIAGSIGFIGLIVPHMVRQVVGHRHQWLLAFSALWGASLLLVADIASRLLLAPQEIPIGAMTAIFGAPLFVYLARKGNAHD</sequence>
<dbReference type="SUPFAM" id="SSF81345">
    <property type="entry name" value="ABC transporter involved in vitamin B12 uptake, BtuC"/>
    <property type="match status" value="1"/>
</dbReference>
<feature type="transmembrane region" description="Helical" evidence="8">
    <location>
        <begin position="239"/>
        <end position="270"/>
    </location>
</feature>
<evidence type="ECO:0000256" key="5">
    <source>
        <dbReference type="ARBA" id="ARBA00022692"/>
    </source>
</evidence>
<comment type="subcellular location">
    <subcellularLocation>
        <location evidence="1">Cell membrane</location>
        <topology evidence="1">Multi-pass membrane protein</topology>
    </subcellularLocation>
</comment>
<evidence type="ECO:0000256" key="3">
    <source>
        <dbReference type="ARBA" id="ARBA00022448"/>
    </source>
</evidence>
<evidence type="ECO:0000256" key="4">
    <source>
        <dbReference type="ARBA" id="ARBA00022475"/>
    </source>
</evidence>
<reference evidence="10" key="1">
    <citation type="journal article" date="2019" name="Int. J. Syst. Evol. Microbiol.">
        <title>The Global Catalogue of Microorganisms (GCM) 10K type strain sequencing project: providing services to taxonomists for standard genome sequencing and annotation.</title>
        <authorList>
            <consortium name="The Broad Institute Genomics Platform"/>
            <consortium name="The Broad Institute Genome Sequencing Center for Infectious Disease"/>
            <person name="Wu L."/>
            <person name="Ma J."/>
        </authorList>
    </citation>
    <scope>NUCLEOTIDE SEQUENCE [LARGE SCALE GENOMIC DNA]</scope>
    <source>
        <strain evidence="10">KCTC 62784</strain>
    </source>
</reference>
<keyword evidence="4" id="KW-1003">Cell membrane</keyword>
<evidence type="ECO:0000256" key="8">
    <source>
        <dbReference type="SAM" id="Phobius"/>
    </source>
</evidence>
<evidence type="ECO:0000313" key="10">
    <source>
        <dbReference type="Proteomes" id="UP001595384"/>
    </source>
</evidence>
<keyword evidence="7 8" id="KW-0472">Membrane</keyword>
<gene>
    <name evidence="9" type="ORF">ACFODT_15005</name>
</gene>
<accession>A0ABV7CDL5</accession>
<dbReference type="PANTHER" id="PTHR30472:SF1">
    <property type="entry name" value="FE(3+) DICITRATE TRANSPORT SYSTEM PERMEASE PROTEIN FECC-RELATED"/>
    <property type="match status" value="1"/>
</dbReference>
<keyword evidence="5 8" id="KW-0812">Transmembrane</keyword>
<keyword evidence="10" id="KW-1185">Reference proteome</keyword>
<proteinExistence type="inferred from homology"/>
<keyword evidence="3" id="KW-0813">Transport</keyword>
<evidence type="ECO:0000256" key="7">
    <source>
        <dbReference type="ARBA" id="ARBA00023136"/>
    </source>
</evidence>
<evidence type="ECO:0000313" key="9">
    <source>
        <dbReference type="EMBL" id="MFC3025113.1"/>
    </source>
</evidence>
<feature type="transmembrane region" description="Helical" evidence="8">
    <location>
        <begin position="97"/>
        <end position="118"/>
    </location>
</feature>
<keyword evidence="6 8" id="KW-1133">Transmembrane helix</keyword>
<dbReference type="EMBL" id="JBHRSE010000103">
    <property type="protein sequence ID" value="MFC3025113.1"/>
    <property type="molecule type" value="Genomic_DNA"/>
</dbReference>
<dbReference type="CDD" id="cd06550">
    <property type="entry name" value="TM_ABC_iron-siderophores_like"/>
    <property type="match status" value="1"/>
</dbReference>
<evidence type="ECO:0000256" key="2">
    <source>
        <dbReference type="ARBA" id="ARBA00007935"/>
    </source>
</evidence>
<dbReference type="Pfam" id="PF01032">
    <property type="entry name" value="FecCD"/>
    <property type="match status" value="1"/>
</dbReference>
<dbReference type="Proteomes" id="UP001595384">
    <property type="component" value="Unassembled WGS sequence"/>
</dbReference>
<comment type="similarity">
    <text evidence="2">Belongs to the binding-protein-dependent transport system permease family. FecCD subfamily.</text>
</comment>
<dbReference type="InterPro" id="IPR000522">
    <property type="entry name" value="ABC_transptr_permease_BtuC"/>
</dbReference>
<organism evidence="9 10">
    <name type="scientific">Vibrio zhugei</name>
    <dbReference type="NCBI Taxonomy" id="2479546"/>
    <lineage>
        <taxon>Bacteria</taxon>
        <taxon>Pseudomonadati</taxon>
        <taxon>Pseudomonadota</taxon>
        <taxon>Gammaproteobacteria</taxon>
        <taxon>Vibrionales</taxon>
        <taxon>Vibrionaceae</taxon>
        <taxon>Vibrio</taxon>
    </lineage>
</organism>
<evidence type="ECO:0000256" key="6">
    <source>
        <dbReference type="ARBA" id="ARBA00022989"/>
    </source>
</evidence>
<feature type="transmembrane region" description="Helical" evidence="8">
    <location>
        <begin position="155"/>
        <end position="177"/>
    </location>
</feature>